<protein>
    <submittedName>
        <fullName evidence="1">Uncharacterized protein</fullName>
    </submittedName>
</protein>
<name>A0A481YVC5_9VIRU</name>
<gene>
    <name evidence="1" type="ORF">LCMAC102_02990</name>
</gene>
<sequence>MSYAKIEIAKKLIQNPSNENFSKGLTIFNQLCLSTSLPPDDKLKTIIVFIKIIPDSGLDMLIRWRDMIPFLDGKELQDLIDLLTKVTRCSDLDPHERLVTAVTLYNNGFIDICYPCFADLTCDQLILTDYRVDAARYLFAAGTDEYNQMAQEALLEIIDTDTYPSEYRYKIIAGFISRTGINTMMNMIKIRIPYDEEFVYGLQTNFFYNDQNSVRERILSGQHMLEMEIVEPNEKIDICNILIEIAQDKRLEDNIRADAADVVLRVCKGEQRKTARQIIVDLGFDAANRNKKTGSLMDHAHTIYNDSQNIHGFTDQIDRFIEKIITETNIHVKPYHEVTQAVSNIVRKLVTDKENMFKAHKALNRINIDTAKFTKHKVTLAEIFIHVWARIQNYTNEEIRVNLEERLVEELIDMGDTCSSGHSGRFVNILSTYDETLKISWDEQIKANVIGRMNASIRDCPDQNIRARLAMAQSELADEEDRKVYIEFIQKTLPKIKEELYKEFVGEGYITKEEFEKAFEQSTVSWLN</sequence>
<reference evidence="1" key="1">
    <citation type="journal article" date="2019" name="MBio">
        <title>Virus Genomes from Deep Sea Sediments Expand the Ocean Megavirome and Support Independent Origins of Viral Gigantism.</title>
        <authorList>
            <person name="Backstrom D."/>
            <person name="Yutin N."/>
            <person name="Jorgensen S.L."/>
            <person name="Dharamshi J."/>
            <person name="Homa F."/>
            <person name="Zaremba-Niedwiedzka K."/>
            <person name="Spang A."/>
            <person name="Wolf Y.I."/>
            <person name="Koonin E.V."/>
            <person name="Ettema T.J."/>
        </authorList>
    </citation>
    <scope>NUCLEOTIDE SEQUENCE</scope>
</reference>
<evidence type="ECO:0000313" key="1">
    <source>
        <dbReference type="EMBL" id="QBK86504.1"/>
    </source>
</evidence>
<accession>A0A481YVC5</accession>
<proteinExistence type="predicted"/>
<organism evidence="1">
    <name type="scientific">Marseillevirus LCMAC102</name>
    <dbReference type="NCBI Taxonomy" id="2506603"/>
    <lineage>
        <taxon>Viruses</taxon>
        <taxon>Varidnaviria</taxon>
        <taxon>Bamfordvirae</taxon>
        <taxon>Nucleocytoviricota</taxon>
        <taxon>Megaviricetes</taxon>
        <taxon>Pimascovirales</taxon>
        <taxon>Pimascovirales incertae sedis</taxon>
        <taxon>Marseilleviridae</taxon>
    </lineage>
</organism>
<dbReference type="EMBL" id="MK500334">
    <property type="protein sequence ID" value="QBK86504.1"/>
    <property type="molecule type" value="Genomic_DNA"/>
</dbReference>